<evidence type="ECO:0000313" key="2">
    <source>
        <dbReference type="EMBL" id="KKL81051.1"/>
    </source>
</evidence>
<name>A0A0F9FRP0_9ZZZZ</name>
<dbReference type="AlphaFoldDB" id="A0A0F9FRP0"/>
<comment type="caution">
    <text evidence="2">The sequence shown here is derived from an EMBL/GenBank/DDBJ whole genome shotgun (WGS) entry which is preliminary data.</text>
</comment>
<reference evidence="2" key="1">
    <citation type="journal article" date="2015" name="Nature">
        <title>Complex archaea that bridge the gap between prokaryotes and eukaryotes.</title>
        <authorList>
            <person name="Spang A."/>
            <person name="Saw J.H."/>
            <person name="Jorgensen S.L."/>
            <person name="Zaremba-Niedzwiedzka K."/>
            <person name="Martijn J."/>
            <person name="Lind A.E."/>
            <person name="van Eijk R."/>
            <person name="Schleper C."/>
            <person name="Guy L."/>
            <person name="Ettema T.J."/>
        </authorList>
    </citation>
    <scope>NUCLEOTIDE SEQUENCE</scope>
</reference>
<gene>
    <name evidence="2" type="ORF">LCGC14_1998630</name>
</gene>
<proteinExistence type="predicted"/>
<sequence length="115" mass="13506">MAYRTKESEKKCEELLREIQADGLTAEQLDDPIARILESLSDPGSIQEARYLERARAYAYLVDKRRLFEGKPDSIKEHRHVRELTDEQLEKRLKEELTKHATHSEPEPKPDKILH</sequence>
<dbReference type="EMBL" id="LAZR01022675">
    <property type="protein sequence ID" value="KKL81051.1"/>
    <property type="molecule type" value="Genomic_DNA"/>
</dbReference>
<protein>
    <submittedName>
        <fullName evidence="2">Uncharacterized protein</fullName>
    </submittedName>
</protein>
<organism evidence="2">
    <name type="scientific">marine sediment metagenome</name>
    <dbReference type="NCBI Taxonomy" id="412755"/>
    <lineage>
        <taxon>unclassified sequences</taxon>
        <taxon>metagenomes</taxon>
        <taxon>ecological metagenomes</taxon>
    </lineage>
</organism>
<feature type="region of interest" description="Disordered" evidence="1">
    <location>
        <begin position="93"/>
        <end position="115"/>
    </location>
</feature>
<accession>A0A0F9FRP0</accession>
<evidence type="ECO:0000256" key="1">
    <source>
        <dbReference type="SAM" id="MobiDB-lite"/>
    </source>
</evidence>